<feature type="domain" description="ZW10 C-terminal helical" evidence="3">
    <location>
        <begin position="547"/>
        <end position="688"/>
    </location>
</feature>
<protein>
    <recommendedName>
        <fullName evidence="6">Centromere/kinetochore protein zw10</fullName>
    </recommendedName>
</protein>
<name>A0A1I8P559_STOCA</name>
<evidence type="ECO:0000313" key="4">
    <source>
        <dbReference type="EnsemblMetazoa" id="SCAU004914-PA"/>
    </source>
</evidence>
<evidence type="ECO:0000259" key="2">
    <source>
        <dbReference type="Pfam" id="PF20666"/>
    </source>
</evidence>
<dbReference type="GO" id="GO:0007094">
    <property type="term" value="P:mitotic spindle assembly checkpoint signaling"/>
    <property type="evidence" value="ECO:0007669"/>
    <property type="project" value="TreeGrafter"/>
</dbReference>
<dbReference type="VEuPathDB" id="VectorBase:SCAU004914"/>
<organism evidence="4 5">
    <name type="scientific">Stomoxys calcitrans</name>
    <name type="common">Stable fly</name>
    <name type="synonym">Conops calcitrans</name>
    <dbReference type="NCBI Taxonomy" id="35570"/>
    <lineage>
        <taxon>Eukaryota</taxon>
        <taxon>Metazoa</taxon>
        <taxon>Ecdysozoa</taxon>
        <taxon>Arthropoda</taxon>
        <taxon>Hexapoda</taxon>
        <taxon>Insecta</taxon>
        <taxon>Pterygota</taxon>
        <taxon>Neoptera</taxon>
        <taxon>Endopterygota</taxon>
        <taxon>Diptera</taxon>
        <taxon>Brachycera</taxon>
        <taxon>Muscomorpha</taxon>
        <taxon>Muscoidea</taxon>
        <taxon>Muscidae</taxon>
        <taxon>Stomoxys</taxon>
    </lineage>
</organism>
<evidence type="ECO:0000259" key="1">
    <source>
        <dbReference type="Pfam" id="PF20665"/>
    </source>
</evidence>
<dbReference type="Pfam" id="PF22766">
    <property type="entry name" value="ZW10_C2"/>
    <property type="match status" value="1"/>
</dbReference>
<dbReference type="Pfam" id="PF20665">
    <property type="entry name" value="Zw10_middle"/>
    <property type="match status" value="1"/>
</dbReference>
<evidence type="ECO:0000259" key="3">
    <source>
        <dbReference type="Pfam" id="PF22766"/>
    </source>
</evidence>
<dbReference type="InterPro" id="IPR048343">
    <property type="entry name" value="ZW10_C"/>
</dbReference>
<keyword evidence="5" id="KW-1185">Reference proteome</keyword>
<dbReference type="GO" id="GO:0006888">
    <property type="term" value="P:endoplasmic reticulum to Golgi vesicle-mediated transport"/>
    <property type="evidence" value="ECO:0007669"/>
    <property type="project" value="TreeGrafter"/>
</dbReference>
<dbReference type="InterPro" id="IPR048344">
    <property type="entry name" value="Zw10_middle"/>
</dbReference>
<gene>
    <name evidence="4" type="primary">106082952</name>
</gene>
<dbReference type="InterPro" id="IPR046362">
    <property type="entry name" value="Zw10/DSL1_C_sf"/>
</dbReference>
<dbReference type="PANTHER" id="PTHR12205:SF0">
    <property type="entry name" value="CENTROMERE_KINETOCHORE PROTEIN ZW10 HOMOLOG"/>
    <property type="match status" value="1"/>
</dbReference>
<dbReference type="Gene3D" id="1.10.357.150">
    <property type="match status" value="1"/>
</dbReference>
<proteinExistence type="predicted"/>
<evidence type="ECO:0000313" key="5">
    <source>
        <dbReference type="Proteomes" id="UP000095300"/>
    </source>
</evidence>
<reference evidence="4" key="1">
    <citation type="submission" date="2020-05" db="UniProtKB">
        <authorList>
            <consortium name="EnsemblMetazoa"/>
        </authorList>
    </citation>
    <scope>IDENTIFICATION</scope>
    <source>
        <strain evidence="4">USDA</strain>
    </source>
</reference>
<dbReference type="OrthoDB" id="534815at2759"/>
<dbReference type="GO" id="GO:0005737">
    <property type="term" value="C:cytoplasm"/>
    <property type="evidence" value="ECO:0007669"/>
    <property type="project" value="GOC"/>
</dbReference>
<dbReference type="AlphaFoldDB" id="A0A1I8P559"/>
<dbReference type="Pfam" id="PF20666">
    <property type="entry name" value="ZW10_C"/>
    <property type="match status" value="1"/>
</dbReference>
<feature type="domain" description="Centromere/kinetochore protein zw10 C-terminal" evidence="2">
    <location>
        <begin position="414"/>
        <end position="528"/>
    </location>
</feature>
<dbReference type="GO" id="GO:1990423">
    <property type="term" value="C:RZZ complex"/>
    <property type="evidence" value="ECO:0007669"/>
    <property type="project" value="TreeGrafter"/>
</dbReference>
<dbReference type="STRING" id="35570.A0A1I8P559"/>
<sequence>MQLVDVKPEVNTNKCLENVQDKKLQIVTILEKIHRFKERVSKYIEDNYVEFLPNVATAYLYSEDGNNLEKQGYELLNSLQYSANSDSDAELMTTVKKLNTVLCDLDVTNRILAADEIFQSLEETSSNEHLIALDMLKKLNNIIHHTASSEVQKLLLASPAYDTIKVKYLLKLHMVKLSLSEKFKALLQMNEKQLPGAVCTTIQVSKDVGPLQDTVLALFQAKYDVTELCDFLLDKCLMPIITRPVNMTFSEENSEYLKLQICYGVTGGNAAQDYKQVFEHVKMLFHCLETLNVLVSNDHHVFAIVGENLANRFFKSLIDECLMNAIPETMEELQASTLVEDVLQFELYLADMFFINREIEQSLTKFTEKFETLFHNRMFCRLLETGREIMQKDLQEMVVMAEKNTPEDVTNNPFLFPRSMVSKSLLEFVKLLNRIIRQDSETPSEHNRYFNIISVLINSYVTLVPQYHKEHLENLPQQTALFYNNCMFLHQFLAKNFSTPTASNLVKNLSSCGSKHLRQQVDQQLAKLQNILQPASKGENKGKITNKMVDKCIHHLELLESLWQNVLPVKEYNKIMGELINNCCLLLNHQIVDKPSISAAEAKLLSETFGLFIDKAGSFIKAGQELQKLSNWQRLINLLDILNVTLTEIAEMWSAGKLSEHFKAEEIERLIRSLHPNTERRALALKKIF</sequence>
<evidence type="ECO:0008006" key="6">
    <source>
        <dbReference type="Google" id="ProtNLM"/>
    </source>
</evidence>
<dbReference type="EnsemblMetazoa" id="SCAU004914-RA">
    <property type="protein sequence ID" value="SCAU004914-PA"/>
    <property type="gene ID" value="SCAU004914"/>
</dbReference>
<dbReference type="Proteomes" id="UP000095300">
    <property type="component" value="Unassembled WGS sequence"/>
</dbReference>
<accession>A0A1I8P559</accession>
<feature type="domain" description="Centromere/kinetochore protein zw10 middle" evidence="1">
    <location>
        <begin position="197"/>
        <end position="390"/>
    </location>
</feature>
<dbReference type="PANTHER" id="PTHR12205">
    <property type="entry name" value="CENTROMERE/KINETOCHORE PROTEIN ZW10"/>
    <property type="match status" value="1"/>
</dbReference>
<dbReference type="KEGG" id="scac:106082952"/>
<dbReference type="InterPro" id="IPR055148">
    <property type="entry name" value="ZW10_C_2"/>
</dbReference>